<sequence>MSADTVASPSRVVAIGAQGKRNRVACEACHVRKVRCDVKVGYCTEPCTNCRLDNRSCVVRDTRPFRRLRRAAVQQPADPAASSAPDRATGTTGHVSSVELPTALDSLPSASSLPSPWSMLSPVESAGAFDRQDVPFVTSVPFACYPFVSAGELARLSPTDVKYLQLKGCLDLPPRPLLDEFVREYFMHVHPCTPILNEGEFWSAYEQGQAISSPCSAVSVSLLVVQAMLFAASAFVPSHVIASCGFSSFHAARRALHSRAQLLRDLRTEASPTVIAEASLLLSFHAGANNESHANTSQLAIAIHHARLDNAHAYSSYPGLTSRERSKKKRLWWACLFRDRIIALGLRRPLQITSDMCATLTPDRDLTDADFDDEMAASKVYDLATKRMLVRTFILQCMFAAAVTPTLLIMFPPDGIPLPKVLTISHLVNARKKVTECKARHAEWEESARVHSDAVSQSLNGQITRFFIDLTWLYHFSAQAALCHYEVLLLNGAQQLCIDSSPAFHEAKDALERAIAGLTAKVASMVDLKKASFLPISFIAYAALPVVLLSLNIRLSPSPSQRRMRQQQLAAYVEAIREHRLRFDYNEVISTIIQGVVHLSETSSGATSASMSWGELLTQEPMAYFRLVATLDYSLNRGTFSEKAPIVEVISSLSSPQLPPEHMEMERTFLGSPSATFALSAFGHELGLDGDGNSEEYRPQRSRVSSSPRDLLAACGVMIENDFLGFYQQS</sequence>
<dbReference type="OrthoDB" id="5121955at2759"/>
<dbReference type="AlphaFoldDB" id="A0A6A6SMZ0"/>
<dbReference type="InterPro" id="IPR036864">
    <property type="entry name" value="Zn2-C6_fun-type_DNA-bd_sf"/>
</dbReference>
<dbReference type="PROSITE" id="PS50048">
    <property type="entry name" value="ZN2_CY6_FUNGAL_2"/>
    <property type="match status" value="1"/>
</dbReference>
<dbReference type="Gene3D" id="4.10.240.10">
    <property type="entry name" value="Zn(2)-C6 fungal-type DNA-binding domain"/>
    <property type="match status" value="1"/>
</dbReference>
<dbReference type="PANTHER" id="PTHR47425">
    <property type="entry name" value="FARB-RELATED"/>
    <property type="match status" value="1"/>
</dbReference>
<keyword evidence="2" id="KW-0539">Nucleus</keyword>
<evidence type="ECO:0000256" key="1">
    <source>
        <dbReference type="ARBA" id="ARBA00022723"/>
    </source>
</evidence>
<name>A0A6A6SMZ0_9PLEO</name>
<feature type="region of interest" description="Disordered" evidence="3">
    <location>
        <begin position="70"/>
        <end position="94"/>
    </location>
</feature>
<evidence type="ECO:0000256" key="3">
    <source>
        <dbReference type="SAM" id="MobiDB-lite"/>
    </source>
</evidence>
<dbReference type="CDD" id="cd12148">
    <property type="entry name" value="fungal_TF_MHR"/>
    <property type="match status" value="1"/>
</dbReference>
<dbReference type="Pfam" id="PF04082">
    <property type="entry name" value="Fungal_trans"/>
    <property type="match status" value="1"/>
</dbReference>
<evidence type="ECO:0000313" key="6">
    <source>
        <dbReference type="EMBL" id="KAF2647973.1"/>
    </source>
</evidence>
<feature type="transmembrane region" description="Helical" evidence="4">
    <location>
        <begin position="223"/>
        <end position="249"/>
    </location>
</feature>
<keyword evidence="4" id="KW-0812">Transmembrane</keyword>
<dbReference type="PANTHER" id="PTHR47425:SF2">
    <property type="entry name" value="FARB-RELATED"/>
    <property type="match status" value="1"/>
</dbReference>
<protein>
    <recommendedName>
        <fullName evidence="5">Zn(2)-C6 fungal-type domain-containing protein</fullName>
    </recommendedName>
</protein>
<proteinExistence type="predicted"/>
<dbReference type="InterPro" id="IPR052761">
    <property type="entry name" value="Fungal_Detox/Toxin_TFs"/>
</dbReference>
<evidence type="ECO:0000259" key="5">
    <source>
        <dbReference type="PROSITE" id="PS50048"/>
    </source>
</evidence>
<evidence type="ECO:0000256" key="4">
    <source>
        <dbReference type="SAM" id="Phobius"/>
    </source>
</evidence>
<dbReference type="SUPFAM" id="SSF57701">
    <property type="entry name" value="Zn2/Cys6 DNA-binding domain"/>
    <property type="match status" value="1"/>
</dbReference>
<accession>A0A6A6SMZ0</accession>
<feature type="transmembrane region" description="Helical" evidence="4">
    <location>
        <begin position="533"/>
        <end position="555"/>
    </location>
</feature>
<organism evidence="6 7">
    <name type="scientific">Lophiostoma macrostomum CBS 122681</name>
    <dbReference type="NCBI Taxonomy" id="1314788"/>
    <lineage>
        <taxon>Eukaryota</taxon>
        <taxon>Fungi</taxon>
        <taxon>Dikarya</taxon>
        <taxon>Ascomycota</taxon>
        <taxon>Pezizomycotina</taxon>
        <taxon>Dothideomycetes</taxon>
        <taxon>Pleosporomycetidae</taxon>
        <taxon>Pleosporales</taxon>
        <taxon>Lophiostomataceae</taxon>
        <taxon>Lophiostoma</taxon>
    </lineage>
</organism>
<feature type="domain" description="Zn(2)-C6 fungal-type" evidence="5">
    <location>
        <begin position="25"/>
        <end position="59"/>
    </location>
</feature>
<evidence type="ECO:0000256" key="2">
    <source>
        <dbReference type="ARBA" id="ARBA00023242"/>
    </source>
</evidence>
<dbReference type="Proteomes" id="UP000799324">
    <property type="component" value="Unassembled WGS sequence"/>
</dbReference>
<reference evidence="6" key="1">
    <citation type="journal article" date="2020" name="Stud. Mycol.">
        <title>101 Dothideomycetes genomes: a test case for predicting lifestyles and emergence of pathogens.</title>
        <authorList>
            <person name="Haridas S."/>
            <person name="Albert R."/>
            <person name="Binder M."/>
            <person name="Bloem J."/>
            <person name="Labutti K."/>
            <person name="Salamov A."/>
            <person name="Andreopoulos B."/>
            <person name="Baker S."/>
            <person name="Barry K."/>
            <person name="Bills G."/>
            <person name="Bluhm B."/>
            <person name="Cannon C."/>
            <person name="Castanera R."/>
            <person name="Culley D."/>
            <person name="Daum C."/>
            <person name="Ezra D."/>
            <person name="Gonzalez J."/>
            <person name="Henrissat B."/>
            <person name="Kuo A."/>
            <person name="Liang C."/>
            <person name="Lipzen A."/>
            <person name="Lutzoni F."/>
            <person name="Magnuson J."/>
            <person name="Mondo S."/>
            <person name="Nolan M."/>
            <person name="Ohm R."/>
            <person name="Pangilinan J."/>
            <person name="Park H.-J."/>
            <person name="Ramirez L."/>
            <person name="Alfaro M."/>
            <person name="Sun H."/>
            <person name="Tritt A."/>
            <person name="Yoshinaga Y."/>
            <person name="Zwiers L.-H."/>
            <person name="Turgeon B."/>
            <person name="Goodwin S."/>
            <person name="Spatafora J."/>
            <person name="Crous P."/>
            <person name="Grigoriev I."/>
        </authorList>
    </citation>
    <scope>NUCLEOTIDE SEQUENCE</scope>
    <source>
        <strain evidence="6">CBS 122681</strain>
    </source>
</reference>
<evidence type="ECO:0000313" key="7">
    <source>
        <dbReference type="Proteomes" id="UP000799324"/>
    </source>
</evidence>
<dbReference type="GO" id="GO:0008270">
    <property type="term" value="F:zinc ion binding"/>
    <property type="evidence" value="ECO:0007669"/>
    <property type="project" value="InterPro"/>
</dbReference>
<dbReference type="CDD" id="cd00067">
    <property type="entry name" value="GAL4"/>
    <property type="match status" value="1"/>
</dbReference>
<dbReference type="EMBL" id="MU004567">
    <property type="protein sequence ID" value="KAF2647973.1"/>
    <property type="molecule type" value="Genomic_DNA"/>
</dbReference>
<keyword evidence="4" id="KW-1133">Transmembrane helix</keyword>
<feature type="compositionally biased region" description="Low complexity" evidence="3">
    <location>
        <begin position="71"/>
        <end position="88"/>
    </location>
</feature>
<keyword evidence="1" id="KW-0479">Metal-binding</keyword>
<dbReference type="GO" id="GO:0000981">
    <property type="term" value="F:DNA-binding transcription factor activity, RNA polymerase II-specific"/>
    <property type="evidence" value="ECO:0007669"/>
    <property type="project" value="InterPro"/>
</dbReference>
<dbReference type="InterPro" id="IPR007219">
    <property type="entry name" value="XnlR_reg_dom"/>
</dbReference>
<dbReference type="Pfam" id="PF00172">
    <property type="entry name" value="Zn_clus"/>
    <property type="match status" value="1"/>
</dbReference>
<feature type="transmembrane region" description="Helical" evidence="4">
    <location>
        <begin position="388"/>
        <end position="411"/>
    </location>
</feature>
<dbReference type="GO" id="GO:0006351">
    <property type="term" value="P:DNA-templated transcription"/>
    <property type="evidence" value="ECO:0007669"/>
    <property type="project" value="InterPro"/>
</dbReference>
<dbReference type="InterPro" id="IPR001138">
    <property type="entry name" value="Zn2Cys6_DnaBD"/>
</dbReference>
<dbReference type="PROSITE" id="PS00463">
    <property type="entry name" value="ZN2_CY6_FUNGAL_1"/>
    <property type="match status" value="1"/>
</dbReference>
<keyword evidence="7" id="KW-1185">Reference proteome</keyword>
<dbReference type="SMART" id="SM00906">
    <property type="entry name" value="Fungal_trans"/>
    <property type="match status" value="1"/>
</dbReference>
<keyword evidence="4" id="KW-0472">Membrane</keyword>
<gene>
    <name evidence="6" type="ORF">K491DRAFT_722972</name>
</gene>
<dbReference type="GO" id="GO:0003677">
    <property type="term" value="F:DNA binding"/>
    <property type="evidence" value="ECO:0007669"/>
    <property type="project" value="InterPro"/>
</dbReference>